<sequence length="556" mass="58987">MSALTLKVLWDTSPEAIAQRATAWTAMAEDIDNAAEEVIRGTREIEDVWPSGPAAEAAAKRAAELRAEVSNAYNPCRRIGLALREHADTVRALQESLRQVTTSASSQGFDVDIAAGTVSAPQRMYDETTSPHLVAQSVSAYVGQLQGILDRAAESDDRTTSLININLPDPKTGFGSLSLRPVSREDLLGQKGRPPKDVAAWWDTLTPEQQEQAIADHPELVGWLDGVPATDRDVANRIVLDRTVTDLQGQVTAANNREAYLKAMAEQGRLGEVYPHSGNPVGSMYAELDQLADQRKAAEGTLTGATTIGNRLADPNQPPALLLGFDPAGDGRAVVSIGDPDTADNVVTYVPGTTSDLPGIKTDLQRADTMAFDAEQYGDGTTASIVWLGYDAPDTIPNAVSGSYAEEGAPALRTFQEGLRATHDGGPSHNTIIGHSYGSTTVGYAARDGHLSADALIFVGSPGVGVDSASGLHFDGDSGDVYASTAKNDVIRGSGLDDNMIHGENPDNPGFGGQRFTSAEGDFWDPISTHSQYWDQGNPSRRNIALIVTDQPGQVS</sequence>
<protein>
    <recommendedName>
        <fullName evidence="1">DUF1023 domain-containing protein</fullName>
    </recommendedName>
</protein>
<dbReference type="SUPFAM" id="SSF53474">
    <property type="entry name" value="alpha/beta-Hydrolases"/>
    <property type="match status" value="1"/>
</dbReference>
<dbReference type="KEGG" id="afs:AFR_22685"/>
<keyword evidence="3" id="KW-1185">Reference proteome</keyword>
<dbReference type="HOGENOM" id="CLU_025057_2_1_11"/>
<gene>
    <name evidence="2" type="ORF">AFR_22685</name>
</gene>
<dbReference type="Proteomes" id="UP000017746">
    <property type="component" value="Chromosome"/>
</dbReference>
<dbReference type="eggNOG" id="COG4099">
    <property type="taxonomic scope" value="Bacteria"/>
</dbReference>
<dbReference type="Pfam" id="PF06259">
    <property type="entry name" value="Abhydrolase_8"/>
    <property type="match status" value="1"/>
</dbReference>
<dbReference type="AlphaFoldDB" id="U5W1B7"/>
<proteinExistence type="predicted"/>
<name>U5W1B7_9ACTN</name>
<dbReference type="STRING" id="1246995.AFR_22685"/>
<reference evidence="2 3" key="1">
    <citation type="journal article" date="2014" name="J. Biotechnol.">
        <title>Complete genome sequence of the actinobacterium Actinoplanes friuliensis HAG 010964, producer of the lipopeptide antibiotic friulimycin.</title>
        <authorList>
            <person name="Ruckert C."/>
            <person name="Szczepanowski R."/>
            <person name="Albersmeier A."/>
            <person name="Goesmann A."/>
            <person name="Fischer N."/>
            <person name="Steinkamper A."/>
            <person name="Puhler A."/>
            <person name="Biener R."/>
            <person name="Schwartz D."/>
            <person name="Kalinowski J."/>
        </authorList>
    </citation>
    <scope>NUCLEOTIDE SEQUENCE [LARGE SCALE GENOMIC DNA]</scope>
    <source>
        <strain evidence="2 3">DSM 7358</strain>
    </source>
</reference>
<dbReference type="InterPro" id="IPR010427">
    <property type="entry name" value="DUF1023"/>
</dbReference>
<accession>U5W1B7</accession>
<evidence type="ECO:0000259" key="1">
    <source>
        <dbReference type="Pfam" id="PF06259"/>
    </source>
</evidence>
<evidence type="ECO:0000313" key="3">
    <source>
        <dbReference type="Proteomes" id="UP000017746"/>
    </source>
</evidence>
<dbReference type="ESTHER" id="9actn-u5w1b7">
    <property type="family name" value="Duf_1023"/>
</dbReference>
<dbReference type="RefSeq" id="WP_023363278.1">
    <property type="nucleotide sequence ID" value="NC_022657.1"/>
</dbReference>
<organism evidence="2 3">
    <name type="scientific">Actinoplanes friuliensis DSM 7358</name>
    <dbReference type="NCBI Taxonomy" id="1246995"/>
    <lineage>
        <taxon>Bacteria</taxon>
        <taxon>Bacillati</taxon>
        <taxon>Actinomycetota</taxon>
        <taxon>Actinomycetes</taxon>
        <taxon>Micromonosporales</taxon>
        <taxon>Micromonosporaceae</taxon>
        <taxon>Actinoplanes</taxon>
    </lineage>
</organism>
<feature type="domain" description="DUF1023" evidence="1">
    <location>
        <begin position="326"/>
        <end position="492"/>
    </location>
</feature>
<dbReference type="PATRIC" id="fig|1246995.3.peg.4598"/>
<evidence type="ECO:0000313" key="2">
    <source>
        <dbReference type="EMBL" id="AGZ42807.1"/>
    </source>
</evidence>
<dbReference type="OrthoDB" id="5969911at2"/>
<dbReference type="Gene3D" id="1.10.287.1060">
    <property type="entry name" value="ESAT-6-like"/>
    <property type="match status" value="1"/>
</dbReference>
<dbReference type="EMBL" id="CP006272">
    <property type="protein sequence ID" value="AGZ42807.1"/>
    <property type="molecule type" value="Genomic_DNA"/>
</dbReference>
<dbReference type="InterPro" id="IPR029058">
    <property type="entry name" value="AB_hydrolase_fold"/>
</dbReference>